<feature type="domain" description="DUF7580" evidence="1">
    <location>
        <begin position="386"/>
        <end position="574"/>
    </location>
</feature>
<gene>
    <name evidence="2" type="ORF">FPRO_11334</name>
</gene>
<evidence type="ECO:0000313" key="3">
    <source>
        <dbReference type="Proteomes" id="UP000183971"/>
    </source>
</evidence>
<name>A0A1L7VMS8_FUSPR</name>
<comment type="caution">
    <text evidence="2">The sequence shown here is derived from an EMBL/GenBank/DDBJ whole genome shotgun (WGS) entry which is preliminary data.</text>
</comment>
<dbReference type="VEuPathDB" id="FungiDB:FPRO_11334"/>
<protein>
    <recommendedName>
        <fullName evidence="1">DUF7580 domain-containing protein</fullName>
    </recommendedName>
</protein>
<dbReference type="Proteomes" id="UP000183971">
    <property type="component" value="Unassembled WGS sequence"/>
</dbReference>
<dbReference type="RefSeq" id="XP_031082336.1">
    <property type="nucleotide sequence ID" value="XM_031232396.1"/>
</dbReference>
<dbReference type="GeneID" id="42056203"/>
<dbReference type="PANTHER" id="PTHR35186">
    <property type="entry name" value="ANK_REP_REGION DOMAIN-CONTAINING PROTEIN"/>
    <property type="match status" value="1"/>
</dbReference>
<reference evidence="3" key="1">
    <citation type="journal article" date="2016" name="Genome Biol. Evol.">
        <title>Comparative 'omics' of the Fusarium fujikuroi species complex highlights differences in genetic potential and metabolite synthesis.</title>
        <authorList>
            <person name="Niehaus E.-M."/>
            <person name="Muensterkoetter M."/>
            <person name="Proctor R.H."/>
            <person name="Brown D.W."/>
            <person name="Sharon A."/>
            <person name="Idan Y."/>
            <person name="Oren-Young L."/>
            <person name="Sieber C.M."/>
            <person name="Novak O."/>
            <person name="Pencik A."/>
            <person name="Tarkowska D."/>
            <person name="Hromadova K."/>
            <person name="Freeman S."/>
            <person name="Maymon M."/>
            <person name="Elazar M."/>
            <person name="Youssef S.A."/>
            <person name="El-Shabrawy E.S.M."/>
            <person name="Shalaby A.B.A."/>
            <person name="Houterman P."/>
            <person name="Brock N.L."/>
            <person name="Burkhardt I."/>
            <person name="Tsavkelova E.A."/>
            <person name="Dickschat J.S."/>
            <person name="Galuszka P."/>
            <person name="Gueldener U."/>
            <person name="Tudzynski B."/>
        </authorList>
    </citation>
    <scope>NUCLEOTIDE SEQUENCE [LARGE SCALE GENOMIC DNA]</scope>
    <source>
        <strain evidence="3">ET1</strain>
    </source>
</reference>
<keyword evidence="3" id="KW-1185">Reference proteome</keyword>
<dbReference type="EMBL" id="FJOF01000005">
    <property type="protein sequence ID" value="CZR41744.1"/>
    <property type="molecule type" value="Genomic_DNA"/>
</dbReference>
<dbReference type="Pfam" id="PF24476">
    <property type="entry name" value="DUF7580"/>
    <property type="match status" value="1"/>
</dbReference>
<evidence type="ECO:0000259" key="1">
    <source>
        <dbReference type="Pfam" id="PF24476"/>
    </source>
</evidence>
<dbReference type="PANTHER" id="PTHR35186:SF4">
    <property type="entry name" value="PRION-INHIBITION AND PROPAGATION HELO DOMAIN-CONTAINING PROTEIN"/>
    <property type="match status" value="1"/>
</dbReference>
<proteinExistence type="predicted"/>
<sequence length="579" mass="65431">MSGFEIAGIVLGAFPILYDAAKDLNARYRDLKSWWQFELEFENFVSAVDREFVAFTQNHEILLVPLSLPDAELELLLNDPHTLLWHEPRIQALLRKRIQSRYYTWYMQQLNDINDAISKLLDLLPIDKVYHTDSTGLASEFFRLKWSFSRKKDEFLATIKDRNESIYAFLDRAAHVETGIKSTRYSSLAWQYLTAQRQAISIYDASTIRQEPKRGNFVLVFEEGPRLTKIQVEVVETGPSVSTKSSTQSTEKVPRLKQDLDVKRRYKQVREMSSSLASLAISSLSIVGSPARPHQVQSRLQRLGIKLQKKPQSGASIYVSDQAPATIPDLPRVRFAQDCGPMAPEAVNQIQDMCYVARGGFDQPFIGSLSNGPENHLLLRSDDHSDRNETFEVQTLDTFLESTPRIGQRLKVGLQLIQTVLALGVCPWVPETWSQTEVLLIRNPDSAMPTPYISHQSIRNTLKGKQKVQPCVQARSSLFALGVLLLELLFRIKLESLPLRDEYIGAAGQALQIADLCTVIQWQKSVEGQFGDKVADAIRRCILCAFEAQPDLSDSAFVRAICAGVLQPLEEFLSAWISE</sequence>
<accession>A0A1L7VMS8</accession>
<dbReference type="AlphaFoldDB" id="A0A1L7VMS8"/>
<evidence type="ECO:0000313" key="2">
    <source>
        <dbReference type="EMBL" id="CZR41744.1"/>
    </source>
</evidence>
<dbReference type="InterPro" id="IPR056002">
    <property type="entry name" value="DUF7580"/>
</dbReference>
<organism evidence="2 3">
    <name type="scientific">Fusarium proliferatum (strain ET1)</name>
    <name type="common">Orchid endophyte fungus</name>
    <dbReference type="NCBI Taxonomy" id="1227346"/>
    <lineage>
        <taxon>Eukaryota</taxon>
        <taxon>Fungi</taxon>
        <taxon>Dikarya</taxon>
        <taxon>Ascomycota</taxon>
        <taxon>Pezizomycotina</taxon>
        <taxon>Sordariomycetes</taxon>
        <taxon>Hypocreomycetidae</taxon>
        <taxon>Hypocreales</taxon>
        <taxon>Nectriaceae</taxon>
        <taxon>Fusarium</taxon>
        <taxon>Fusarium fujikuroi species complex</taxon>
    </lineage>
</organism>